<dbReference type="AlphaFoldDB" id="A0AAV4B5R5"/>
<keyword evidence="3" id="KW-1185">Reference proteome</keyword>
<proteinExistence type="predicted"/>
<reference evidence="2 3" key="1">
    <citation type="journal article" date="2021" name="Elife">
        <title>Chloroplast acquisition without the gene transfer in kleptoplastic sea slugs, Plakobranchus ocellatus.</title>
        <authorList>
            <person name="Maeda T."/>
            <person name="Takahashi S."/>
            <person name="Yoshida T."/>
            <person name="Shimamura S."/>
            <person name="Takaki Y."/>
            <person name="Nagai Y."/>
            <person name="Toyoda A."/>
            <person name="Suzuki Y."/>
            <person name="Arimoto A."/>
            <person name="Ishii H."/>
            <person name="Satoh N."/>
            <person name="Nishiyama T."/>
            <person name="Hasebe M."/>
            <person name="Maruyama T."/>
            <person name="Minagawa J."/>
            <person name="Obokata J."/>
            <person name="Shigenobu S."/>
        </authorList>
    </citation>
    <scope>NUCLEOTIDE SEQUENCE [LARGE SCALE GENOMIC DNA]</scope>
</reference>
<feature type="compositionally biased region" description="Polar residues" evidence="1">
    <location>
        <begin position="1"/>
        <end position="17"/>
    </location>
</feature>
<keyword evidence="2" id="KW-0436">Ligase</keyword>
<organism evidence="2 3">
    <name type="scientific">Plakobranchus ocellatus</name>
    <dbReference type="NCBI Taxonomy" id="259542"/>
    <lineage>
        <taxon>Eukaryota</taxon>
        <taxon>Metazoa</taxon>
        <taxon>Spiralia</taxon>
        <taxon>Lophotrochozoa</taxon>
        <taxon>Mollusca</taxon>
        <taxon>Gastropoda</taxon>
        <taxon>Heterobranchia</taxon>
        <taxon>Euthyneura</taxon>
        <taxon>Panpulmonata</taxon>
        <taxon>Sacoglossa</taxon>
        <taxon>Placobranchoidea</taxon>
        <taxon>Plakobranchidae</taxon>
        <taxon>Plakobranchus</taxon>
    </lineage>
</organism>
<accession>A0AAV4B5R5</accession>
<protein>
    <submittedName>
        <fullName evidence="2">Ubiquitin-protein ligase e3b-like</fullName>
    </submittedName>
</protein>
<name>A0AAV4B5R5_9GAST</name>
<sequence>MLRGQTSSTKYSPTWEKNSAKEVLEQPENHSHLRRLMVFLRMMITFTSPSKWLAFKDKTALHQGFLVLCNNIMSDLHRRGLYKAIEDVLTKGLCRAKPVLTRASLTAIITISLRPLIAEEFSSTLLTSFLLHVLSVPSVIIHINSLASDVSSGSNLNHQICHRVIFASEEYSQDKNL</sequence>
<feature type="region of interest" description="Disordered" evidence="1">
    <location>
        <begin position="1"/>
        <end position="24"/>
    </location>
</feature>
<dbReference type="GO" id="GO:0016874">
    <property type="term" value="F:ligase activity"/>
    <property type="evidence" value="ECO:0007669"/>
    <property type="project" value="UniProtKB-KW"/>
</dbReference>
<comment type="caution">
    <text evidence="2">The sequence shown here is derived from an EMBL/GenBank/DDBJ whole genome shotgun (WGS) entry which is preliminary data.</text>
</comment>
<gene>
    <name evidence="2" type="ORF">PoB_004021400</name>
</gene>
<evidence type="ECO:0000313" key="2">
    <source>
        <dbReference type="EMBL" id="GFO13709.1"/>
    </source>
</evidence>
<dbReference type="Proteomes" id="UP000735302">
    <property type="component" value="Unassembled WGS sequence"/>
</dbReference>
<evidence type="ECO:0000256" key="1">
    <source>
        <dbReference type="SAM" id="MobiDB-lite"/>
    </source>
</evidence>
<dbReference type="EMBL" id="BLXT01004499">
    <property type="protein sequence ID" value="GFO13709.1"/>
    <property type="molecule type" value="Genomic_DNA"/>
</dbReference>
<evidence type="ECO:0000313" key="3">
    <source>
        <dbReference type="Proteomes" id="UP000735302"/>
    </source>
</evidence>